<evidence type="ECO:0000256" key="1">
    <source>
        <dbReference type="ARBA" id="ARBA00004302"/>
    </source>
</evidence>
<dbReference type="PROSITE" id="PS50279">
    <property type="entry name" value="BPTI_KUNITZ_2"/>
    <property type="match status" value="10"/>
</dbReference>
<comment type="subcellular location">
    <subcellularLocation>
        <location evidence="1">Secreted</location>
        <location evidence="1">Extracellular space</location>
        <location evidence="1">Extracellular matrix</location>
        <location evidence="1">Basement membrane</location>
    </subcellularLocation>
</comment>
<dbReference type="SMART" id="SM00217">
    <property type="entry name" value="WAP"/>
    <property type="match status" value="1"/>
</dbReference>
<dbReference type="Pfam" id="PF05986">
    <property type="entry name" value="ADAMTS_spacer1"/>
    <property type="match status" value="1"/>
</dbReference>
<feature type="region of interest" description="Disordered" evidence="12">
    <location>
        <begin position="693"/>
        <end position="745"/>
    </location>
</feature>
<keyword evidence="4" id="KW-0646">Protease inhibitor</keyword>
<dbReference type="SMART" id="SM00409">
    <property type="entry name" value="IG"/>
    <property type="match status" value="3"/>
</dbReference>
<dbReference type="InterPro" id="IPR013098">
    <property type="entry name" value="Ig_I-set"/>
</dbReference>
<feature type="disulfide bond" evidence="11">
    <location>
        <begin position="76"/>
        <end position="87"/>
    </location>
</feature>
<evidence type="ECO:0000259" key="17">
    <source>
        <dbReference type="PROSITE" id="PS51390"/>
    </source>
</evidence>
<feature type="chain" id="PRO_5008130328" description="Papilin" evidence="13">
    <location>
        <begin position="19"/>
        <end position="2619"/>
    </location>
</feature>
<feature type="compositionally biased region" description="Low complexity" evidence="12">
    <location>
        <begin position="801"/>
        <end position="817"/>
    </location>
</feature>
<evidence type="ECO:0000256" key="2">
    <source>
        <dbReference type="ARBA" id="ARBA00022473"/>
    </source>
</evidence>
<dbReference type="PANTHER" id="PTHR13723:SF281">
    <property type="entry name" value="PAPILIN"/>
    <property type="match status" value="1"/>
</dbReference>
<feature type="domain" description="BPTI/Kunitz inhibitor" evidence="14">
    <location>
        <begin position="1982"/>
        <end position="2032"/>
    </location>
</feature>
<feature type="compositionally biased region" description="Low complexity" evidence="12">
    <location>
        <begin position="984"/>
        <end position="1048"/>
    </location>
</feature>
<feature type="domain" description="BPTI/Kunitz inhibitor" evidence="14">
    <location>
        <begin position="1848"/>
        <end position="1898"/>
    </location>
</feature>
<dbReference type="CDD" id="cd00109">
    <property type="entry name" value="Kunitz-type"/>
    <property type="match status" value="6"/>
</dbReference>
<feature type="domain" description="Ig-like" evidence="15">
    <location>
        <begin position="2339"/>
        <end position="2424"/>
    </location>
</feature>
<feature type="domain" description="WAP" evidence="17">
    <location>
        <begin position="2180"/>
        <end position="2225"/>
    </location>
</feature>
<protein>
    <recommendedName>
        <fullName evidence="20">Papilin</fullName>
    </recommendedName>
</protein>
<organism evidence="18 19">
    <name type="scientific">Anopheles dirus</name>
    <dbReference type="NCBI Taxonomy" id="7168"/>
    <lineage>
        <taxon>Eukaryota</taxon>
        <taxon>Metazoa</taxon>
        <taxon>Ecdysozoa</taxon>
        <taxon>Arthropoda</taxon>
        <taxon>Hexapoda</taxon>
        <taxon>Insecta</taxon>
        <taxon>Pterygota</taxon>
        <taxon>Neoptera</taxon>
        <taxon>Endopterygota</taxon>
        <taxon>Diptera</taxon>
        <taxon>Nematocera</taxon>
        <taxon>Culicoidea</taxon>
        <taxon>Culicidae</taxon>
        <taxon>Anophelinae</taxon>
        <taxon>Anopheles</taxon>
    </lineage>
</organism>
<dbReference type="GO" id="GO:0005604">
    <property type="term" value="C:basement membrane"/>
    <property type="evidence" value="ECO:0007669"/>
    <property type="project" value="UniProtKB-SubCell"/>
</dbReference>
<dbReference type="CDD" id="cd00199">
    <property type="entry name" value="WAP"/>
    <property type="match status" value="1"/>
</dbReference>
<evidence type="ECO:0008006" key="20">
    <source>
        <dbReference type="Google" id="ProtNLM"/>
    </source>
</evidence>
<dbReference type="InterPro" id="IPR036179">
    <property type="entry name" value="Ig-like_dom_sf"/>
</dbReference>
<evidence type="ECO:0000259" key="14">
    <source>
        <dbReference type="PROSITE" id="PS50279"/>
    </source>
</evidence>
<dbReference type="CDD" id="cd22639">
    <property type="entry name" value="Kunitz_papilin_lacunin-like"/>
    <property type="match status" value="1"/>
</dbReference>
<dbReference type="GO" id="GO:0004867">
    <property type="term" value="F:serine-type endopeptidase inhibitor activity"/>
    <property type="evidence" value="ECO:0007669"/>
    <property type="project" value="UniProtKB-KW"/>
</dbReference>
<dbReference type="PANTHER" id="PTHR13723">
    <property type="entry name" value="ADAMTS A DISINTEGRIN AND METALLOPROTEASE WITH THROMBOSPONDIN MOTIFS PROTEASE"/>
    <property type="match status" value="1"/>
</dbReference>
<evidence type="ECO:0000256" key="7">
    <source>
        <dbReference type="ARBA" id="ARBA00022869"/>
    </source>
</evidence>
<feature type="region of interest" description="Disordered" evidence="12">
    <location>
        <begin position="1221"/>
        <end position="1255"/>
    </location>
</feature>
<dbReference type="Pfam" id="PF00014">
    <property type="entry name" value="Kunitz_BPTI"/>
    <property type="match status" value="10"/>
</dbReference>
<evidence type="ECO:0000259" key="16">
    <source>
        <dbReference type="PROSITE" id="PS50900"/>
    </source>
</evidence>
<dbReference type="InterPro" id="IPR010909">
    <property type="entry name" value="PLAC"/>
</dbReference>
<reference evidence="19" key="1">
    <citation type="submission" date="2013-03" db="EMBL/GenBank/DDBJ databases">
        <title>The Genome Sequence of Anopheles dirus WRAIR2.</title>
        <authorList>
            <consortium name="The Broad Institute Genomics Platform"/>
            <person name="Neafsey D.E."/>
            <person name="Walton C."/>
            <person name="Walker B."/>
            <person name="Young S.K."/>
            <person name="Zeng Q."/>
            <person name="Gargeya S."/>
            <person name="Fitzgerald M."/>
            <person name="Haas B."/>
            <person name="Abouelleil A."/>
            <person name="Allen A.W."/>
            <person name="Alvarado L."/>
            <person name="Arachchi H.M."/>
            <person name="Berlin A.M."/>
            <person name="Chapman S.B."/>
            <person name="Gainer-Dewar J."/>
            <person name="Goldberg J."/>
            <person name="Griggs A."/>
            <person name="Gujja S."/>
            <person name="Hansen M."/>
            <person name="Howarth C."/>
            <person name="Imamovic A."/>
            <person name="Ireland A."/>
            <person name="Larimer J."/>
            <person name="McCowan C."/>
            <person name="Murphy C."/>
            <person name="Pearson M."/>
            <person name="Poon T.W."/>
            <person name="Priest M."/>
            <person name="Roberts A."/>
            <person name="Saif S."/>
            <person name="Shea T."/>
            <person name="Sisk P."/>
            <person name="Sykes S."/>
            <person name="Wortman J."/>
            <person name="Nusbaum C."/>
            <person name="Birren B."/>
        </authorList>
    </citation>
    <scope>NUCLEOTIDE SEQUENCE [LARGE SCALE GENOMIC DNA]</scope>
    <source>
        <strain evidence="19">WRAIR2</strain>
    </source>
</reference>
<dbReference type="SMART" id="SM00131">
    <property type="entry name" value="KU"/>
    <property type="match status" value="10"/>
</dbReference>
<evidence type="ECO:0000256" key="11">
    <source>
        <dbReference type="PIRSR" id="PIRSR613273-3"/>
    </source>
</evidence>
<dbReference type="FunFam" id="2.60.120.830:FF:000001">
    <property type="entry name" value="A disintegrin and metalloproteinase with thrombospondin motifs 1"/>
    <property type="match status" value="1"/>
</dbReference>
<dbReference type="InterPro" id="IPR013151">
    <property type="entry name" value="Immunoglobulin_dom"/>
</dbReference>
<keyword evidence="19" id="KW-1185">Reference proteome</keyword>
<dbReference type="FunFam" id="2.60.40.10:FF:000032">
    <property type="entry name" value="palladin isoform X1"/>
    <property type="match status" value="1"/>
</dbReference>
<keyword evidence="7" id="KW-0084">Basement membrane</keyword>
<evidence type="ECO:0000313" key="19">
    <source>
        <dbReference type="Proteomes" id="UP000075884"/>
    </source>
</evidence>
<dbReference type="SMART" id="SM00209">
    <property type="entry name" value="TSP1"/>
    <property type="match status" value="7"/>
</dbReference>
<keyword evidence="5 13" id="KW-0732">Signal</keyword>
<dbReference type="FunFam" id="4.10.410.10:FF:000020">
    <property type="entry name" value="Collagen, type VI, alpha 3"/>
    <property type="match status" value="4"/>
</dbReference>
<feature type="domain" description="BPTI/Kunitz inhibitor" evidence="14">
    <location>
        <begin position="1921"/>
        <end position="1973"/>
    </location>
</feature>
<dbReference type="SUPFAM" id="SSF82895">
    <property type="entry name" value="TSP-1 type 1 repeat"/>
    <property type="match status" value="7"/>
</dbReference>
<accession>A0A182NRZ6</accession>
<evidence type="ECO:0000256" key="8">
    <source>
        <dbReference type="ARBA" id="ARBA00022900"/>
    </source>
</evidence>
<dbReference type="Pfam" id="PF00090">
    <property type="entry name" value="TSP_1"/>
    <property type="match status" value="1"/>
</dbReference>
<dbReference type="FunFam" id="2.20.100.10:FF:000005">
    <property type="entry name" value="ADAM metallopeptidase with thrombospondin type 1 motif 9"/>
    <property type="match status" value="1"/>
</dbReference>
<feature type="domain" description="BPTI/Kunitz inhibitor" evidence="14">
    <location>
        <begin position="1789"/>
        <end position="1841"/>
    </location>
</feature>
<dbReference type="InterPro" id="IPR003599">
    <property type="entry name" value="Ig_sub"/>
</dbReference>
<keyword evidence="8" id="KW-0722">Serine protease inhibitor</keyword>
<feature type="disulfide bond" evidence="11">
    <location>
        <begin position="65"/>
        <end position="102"/>
    </location>
</feature>
<dbReference type="Pfam" id="PF00047">
    <property type="entry name" value="ig"/>
    <property type="match status" value="1"/>
</dbReference>
<dbReference type="InterPro" id="IPR036880">
    <property type="entry name" value="Kunitz_BPTI_sf"/>
</dbReference>
<dbReference type="InterPro" id="IPR003598">
    <property type="entry name" value="Ig_sub2"/>
</dbReference>
<feature type="domain" description="BPTI/Kunitz inhibitor" evidence="14">
    <location>
        <begin position="2050"/>
        <end position="2103"/>
    </location>
</feature>
<keyword evidence="6" id="KW-0677">Repeat</keyword>
<name>A0A182NRZ6_9DIPT</name>
<feature type="domain" description="PLAC" evidence="16">
    <location>
        <begin position="2572"/>
        <end position="2611"/>
    </location>
</feature>
<feature type="domain" description="BPTI/Kunitz inhibitor" evidence="14">
    <location>
        <begin position="1591"/>
        <end position="1641"/>
    </location>
</feature>
<reference evidence="18" key="2">
    <citation type="submission" date="2020-05" db="UniProtKB">
        <authorList>
            <consortium name="EnsemblMetazoa"/>
        </authorList>
    </citation>
    <scope>IDENTIFICATION</scope>
    <source>
        <strain evidence="18">WRAIR2</strain>
    </source>
</reference>
<feature type="domain" description="BPTI/Kunitz inhibitor" evidence="14">
    <location>
        <begin position="1710"/>
        <end position="1760"/>
    </location>
</feature>
<feature type="disulfide bond" evidence="11">
    <location>
        <begin position="61"/>
        <end position="97"/>
    </location>
</feature>
<dbReference type="InterPro" id="IPR007110">
    <property type="entry name" value="Ig-like_dom"/>
</dbReference>
<dbReference type="SMART" id="SM00408">
    <property type="entry name" value="IGc2"/>
    <property type="match status" value="3"/>
</dbReference>
<dbReference type="Pfam" id="PF08686">
    <property type="entry name" value="PLAC"/>
    <property type="match status" value="1"/>
</dbReference>
<dbReference type="PROSITE" id="PS50900">
    <property type="entry name" value="PLAC"/>
    <property type="match status" value="1"/>
</dbReference>
<dbReference type="InterPro" id="IPR013783">
    <property type="entry name" value="Ig-like_fold"/>
</dbReference>
<dbReference type="Gene3D" id="2.60.120.830">
    <property type="match status" value="1"/>
</dbReference>
<dbReference type="Gene3D" id="2.60.40.10">
    <property type="entry name" value="Immunoglobulins"/>
    <property type="match status" value="3"/>
</dbReference>
<evidence type="ECO:0000259" key="15">
    <source>
        <dbReference type="PROSITE" id="PS50835"/>
    </source>
</evidence>
<dbReference type="InterPro" id="IPR013273">
    <property type="entry name" value="ADAMTS/ADAMTS-like"/>
</dbReference>
<evidence type="ECO:0000313" key="18">
    <source>
        <dbReference type="EnsemblMetazoa" id="ADIR010436-PA"/>
    </source>
</evidence>
<dbReference type="InterPro" id="IPR050439">
    <property type="entry name" value="ADAMTS_ADAMTS-like"/>
</dbReference>
<evidence type="ECO:0000256" key="4">
    <source>
        <dbReference type="ARBA" id="ARBA00022690"/>
    </source>
</evidence>
<dbReference type="Proteomes" id="UP000075884">
    <property type="component" value="Unassembled WGS sequence"/>
</dbReference>
<feature type="domain" description="BPTI/Kunitz inhibitor" evidence="14">
    <location>
        <begin position="1473"/>
        <end position="1523"/>
    </location>
</feature>
<dbReference type="Gene3D" id="2.20.100.10">
    <property type="entry name" value="Thrombospondin type-1 (TSP1) repeat"/>
    <property type="match status" value="5"/>
</dbReference>
<dbReference type="InterPro" id="IPR036383">
    <property type="entry name" value="TSP1_rpt_sf"/>
</dbReference>
<keyword evidence="9 11" id="KW-1015">Disulfide bond</keyword>
<dbReference type="InterPro" id="IPR008197">
    <property type="entry name" value="WAP_dom"/>
</dbReference>
<dbReference type="InterPro" id="IPR036645">
    <property type="entry name" value="Elafin-like_sf"/>
</dbReference>
<sequence length="2619" mass="283617">YTKLLVLLVTLQLSFTESRRFGARHKRQHSSNLYQPESFITPGGEGPPGERWGAWGAPSVCSRACGGGVAYQERECLDLDHNGAPLCTGGKRKYFSCNTQDCPEREVDFRKQQCSEFNDVPFEGHRYQWVPYTRAPNPCELNCMPVGERFYYRHRAKVTDGTRCSDESFNVCVDGTCQPVGCDMMLGSQAKEDKCRICRGDGSGCKTASGLLDANNLQVGYNDLLLVPAGATNVLISERAPSNNYLAIRNLTGFYHLNGNYRIDFPRTIHFAGCDWHYERRPQGFAAPDRLTCLGPTTESVYLVLLSQDRNVGVNYEYSVSSKSAPVDEPDSYSWMHTAFEPCTASCGGGVQTRNVTCNSKSSLKEVDEGLCNLGEKPAATQKCGQQSCPPRWFEGPWSNCSKPCGTEGKQTREVYCERVSADGETKKIEDDVCLEQVGNKPGTERECNQGIICPEWYIGRWAPCNKLCGEGERTRKVTCYRKESGRITVLEDDECITEKPAVSEKCMLRPCEGVDYVTSSWTGCDECGATVETRTVHCASKSGTVYDASFCSDRQLPELRRECKLTPCEYQWYTSQWSKCSSVCGQGVQTRTVVCGVFDGQSLKRADDDYKCDPEQKPEKERECEGPPECPGQWFAGPWTDCDKGCGGGMMSRKVLCLANGTVVPETNCDVDKIQLATESCNKHDCTEDEVIPVEVGSKQPEEDDYDEDELCDEDEDGEDGEDDGEDDDEGSAVGVSTEGQDGVMMVTEDSTLAEGVELGSSGGTTETTLETDEVMMSDATGFDTGATDPDEGLTTDSTVEGSGDGSSSMSEVSDGSGDDGEMTTVASALRASDDASSDAVVSSTEASASSVSSMESGSGSSTEMSLAQSSTESSDAVSESQSSSDESSVPSTTDSVSTTDSSDTTTDVTETSTSSTDMESSSDLSVSSSTMDFTSTMDDVSTTDVPSTTDSELLSTTLASDLASTTSHSEASSDASTDESATESSTKLVEGSESTDSSVVSSSSEPSVTATSPSGSSESGATEESVTGASTDDSSTTVDSTEPTVTGSTDDFTGSTVTEESVDETTFDIWASSTSATDDETEDSESSTPYTLTSIVAKEQKPRKCKPRPKEPKCAKSTHGCCPDGKTKATGPFLEGCALAETCKDTKHGCCPDGLSPAKGPSGKGCPKSECAETLFGCCPDKVTPAEGNLGEGCPVETTTVAGCTAGKFGCCPDGATEAKGPDAKGCPGVEEEEDKEKAVDEPTGTEQPKPYPAPPAMDAGCANSTHGCCPDNSTAATGPDGEGCEPCGKEPFGCCPDGKTPAHGYNGEGCCLQTPYGCCPDNVVAARGPNFEGCDCQYAPYGCCPDNKTSARGHENEGCGCQYAKHGCCPDKETDAKGPDFEGCPCHAHQFGCCPDGVTAAKGPHNHGCHCSHSEFKCCTDGKTPATGPDGEGCTCADSKYGCCPDGTSEAQGTKFEGCEAVLESPQKACALPKDKGPCHNYTVKHFFDVEYGGCGRFWYGGCEGNNNRFDSVDECKAICETPTGKDVCHLPKITGPCTGHYNMWYYDAERNMCAQFTYGGCLGNANRFEKLEDCKAMCSVDDSKPPCEQPMDAGPCNGTFERWYYDKESDACHPFYFGGCKGNKNNYPTEASCGYHCKKPGVHKPSCSQPLDTGSCDKQQARWHFASDSNKCMPFYFTGCGGNDNHFVSRDQCEEQCPPKVEKDVCFLPAEIGECQNYTAHWYFDTKEERCRQFYYGGCGGNGNNFVDEKACVNRCIDETPKPTEVQPAPGRPEPDHQPFDKSHCQLPMDNGDRDCKPYQARYYYDTKTGSCAIFTYTGCGGNGNNFQTPEACEEACGTPQDVCQEPQAYGDCHENEERWFFEPHEQRCVRFPYSGCGGNGNNFRTEAECQQRCPDKPFDVDVRGPPQEVPSNVSRCEELPDYGDGDGHDELILFYYDAERRSCERFQYSGAGGNANRYSSEEECERVCGVYKSVDVCRDAVDAGACGGSVPRYYYDSRTHACYAFNYSGCEGNGNRFASAEECEGTCVHQRPGPEVDETEKLAVCMLSVTKGHNRCRQRSRKRWYYDAERETCFAFRYKGCGGNRNNFPSYANCRTYCAIETNAVNPCEQYEHECSQLQCQYGIAKSYDPNNGCERCQCNDPCADYYCPPGSQCVVDVQGSGALGGTEFVGVCRASNKPGECPLLANATHCSVDCYSDADCRGNNKCCQAGCAQICISPVERPVAPSGPVQPGVPSPSVLEQVPQEELDIKSEEGGVATLRCFATGFPPPSIRWRKGEIMLNTNQGRYVLSSNGDLQIVQLHRTDSGTYVCIADNGVGEPVLREVQLTVNDPVPRDAYIAGSLNDSHVAELDGPATLRCAAGGYPKPVVTWWRETYMMPLVMVTRDYSLNFVHVRLQDLGPYVCQAYSGAGKGISRTVTLLAHGHPNVTSPVDEKYLKYIVAPVRPSPPVDRYPPRPRPPVVQPPPVVVRPPVPVTVAMHFPQGRDLMPNSNFTINCTVDGYPRPTVNWFKDGQMLVPTDRVHITDMNQLVVHGAIPADSGRYKCLARNEQSEAFQEYSVRVEGVYVPPGCTDNQLLAKCDLIVAGHYCNHKYYARFCCRSCTLAGQINVNRLR</sequence>
<evidence type="ECO:0000256" key="12">
    <source>
        <dbReference type="SAM" id="MobiDB-lite"/>
    </source>
</evidence>
<feature type="compositionally biased region" description="Low complexity" evidence="12">
    <location>
        <begin position="839"/>
        <end position="977"/>
    </location>
</feature>
<feature type="compositionally biased region" description="Basic and acidic residues" evidence="12">
    <location>
        <begin position="1777"/>
        <end position="1788"/>
    </location>
</feature>
<keyword evidence="2" id="KW-0217">Developmental protein</keyword>
<dbReference type="SUPFAM" id="SSF48726">
    <property type="entry name" value="Immunoglobulin"/>
    <property type="match status" value="3"/>
</dbReference>
<feature type="domain" description="BPTI/Kunitz inhibitor" evidence="14">
    <location>
        <begin position="1651"/>
        <end position="1701"/>
    </location>
</feature>
<dbReference type="GO" id="GO:0006508">
    <property type="term" value="P:proteolysis"/>
    <property type="evidence" value="ECO:0007669"/>
    <property type="project" value="TreeGrafter"/>
</dbReference>
<dbReference type="PROSITE" id="PS51390">
    <property type="entry name" value="WAP"/>
    <property type="match status" value="1"/>
</dbReference>
<dbReference type="Gene3D" id="4.10.410.10">
    <property type="entry name" value="Pancreatic trypsin inhibitor Kunitz domain"/>
    <property type="match status" value="10"/>
</dbReference>
<dbReference type="Pfam" id="PF19030">
    <property type="entry name" value="TSP1_ADAMTS"/>
    <property type="match status" value="6"/>
</dbReference>
<dbReference type="VEuPathDB" id="VectorBase:ADIR010436"/>
<dbReference type="STRING" id="7168.A0A182NRZ6"/>
<evidence type="ECO:0000256" key="3">
    <source>
        <dbReference type="ARBA" id="ARBA00022525"/>
    </source>
</evidence>
<dbReference type="SUPFAM" id="SSF57362">
    <property type="entry name" value="BPTI-like"/>
    <property type="match status" value="10"/>
</dbReference>
<keyword evidence="3" id="KW-0964">Secreted</keyword>
<dbReference type="PRINTS" id="PR01857">
    <property type="entry name" value="ADAMTSFAMILY"/>
</dbReference>
<feature type="domain" description="Ig-like" evidence="15">
    <location>
        <begin position="2470"/>
        <end position="2566"/>
    </location>
</feature>
<dbReference type="SUPFAM" id="SSF57256">
    <property type="entry name" value="Elafin-like"/>
    <property type="match status" value="1"/>
</dbReference>
<dbReference type="PROSITE" id="PS50835">
    <property type="entry name" value="IG_LIKE"/>
    <property type="match status" value="3"/>
</dbReference>
<feature type="compositionally biased region" description="Acidic residues" evidence="12">
    <location>
        <begin position="703"/>
        <end position="732"/>
    </location>
</feature>
<keyword evidence="10" id="KW-0393">Immunoglobulin domain</keyword>
<keyword evidence="7" id="KW-0272">Extracellular matrix</keyword>
<dbReference type="Pfam" id="PF07679">
    <property type="entry name" value="I-set"/>
    <property type="match status" value="1"/>
</dbReference>
<dbReference type="GO" id="GO:0030198">
    <property type="term" value="P:extracellular matrix organization"/>
    <property type="evidence" value="ECO:0007669"/>
    <property type="project" value="InterPro"/>
</dbReference>
<dbReference type="GO" id="GO:0004222">
    <property type="term" value="F:metalloendopeptidase activity"/>
    <property type="evidence" value="ECO:0007669"/>
    <property type="project" value="TreeGrafter"/>
</dbReference>
<feature type="domain" description="Ig-like" evidence="15">
    <location>
        <begin position="2242"/>
        <end position="2333"/>
    </location>
</feature>
<feature type="region of interest" description="Disordered" evidence="12">
    <location>
        <begin position="778"/>
        <end position="1095"/>
    </location>
</feature>
<feature type="domain" description="BPTI/Kunitz inhibitor" evidence="14">
    <location>
        <begin position="1532"/>
        <end position="1582"/>
    </location>
</feature>
<feature type="region of interest" description="Disordered" evidence="12">
    <location>
        <begin position="1766"/>
        <end position="1788"/>
    </location>
</feature>
<dbReference type="PRINTS" id="PR00759">
    <property type="entry name" value="BASICPTASE"/>
</dbReference>
<dbReference type="InterPro" id="IPR010294">
    <property type="entry name" value="ADAMTS_spacer1"/>
</dbReference>
<evidence type="ECO:0000256" key="5">
    <source>
        <dbReference type="ARBA" id="ARBA00022729"/>
    </source>
</evidence>
<dbReference type="Pfam" id="PF13927">
    <property type="entry name" value="Ig_3"/>
    <property type="match status" value="1"/>
</dbReference>
<proteinExistence type="predicted"/>
<dbReference type="PROSITE" id="PS00280">
    <property type="entry name" value="BPTI_KUNITZ_1"/>
    <property type="match status" value="7"/>
</dbReference>
<evidence type="ECO:0000256" key="6">
    <source>
        <dbReference type="ARBA" id="ARBA00022737"/>
    </source>
</evidence>
<dbReference type="EnsemblMetazoa" id="ADIR010436-RA">
    <property type="protein sequence ID" value="ADIR010436-PA"/>
    <property type="gene ID" value="ADIR010436"/>
</dbReference>
<dbReference type="PROSITE" id="PS50092">
    <property type="entry name" value="TSP1"/>
    <property type="match status" value="5"/>
</dbReference>
<evidence type="ECO:0000256" key="10">
    <source>
        <dbReference type="ARBA" id="ARBA00023319"/>
    </source>
</evidence>
<feature type="signal peptide" evidence="13">
    <location>
        <begin position="1"/>
        <end position="18"/>
    </location>
</feature>
<dbReference type="InterPro" id="IPR002223">
    <property type="entry name" value="Kunitz_BPTI"/>
</dbReference>
<dbReference type="InterPro" id="IPR000884">
    <property type="entry name" value="TSP1_rpt"/>
</dbReference>
<dbReference type="InterPro" id="IPR020901">
    <property type="entry name" value="Prtase_inh_Kunz-CS"/>
</dbReference>
<dbReference type="CDD" id="cd22593">
    <property type="entry name" value="Kunitz_conkunitzin"/>
    <property type="match status" value="2"/>
</dbReference>
<evidence type="ECO:0000256" key="9">
    <source>
        <dbReference type="ARBA" id="ARBA00023157"/>
    </source>
</evidence>
<dbReference type="GO" id="GO:0005576">
    <property type="term" value="C:extracellular region"/>
    <property type="evidence" value="ECO:0007669"/>
    <property type="project" value="InterPro"/>
</dbReference>
<evidence type="ECO:0000256" key="13">
    <source>
        <dbReference type="SAM" id="SignalP"/>
    </source>
</evidence>